<dbReference type="Pfam" id="PF01569">
    <property type="entry name" value="PAP2"/>
    <property type="match status" value="1"/>
</dbReference>
<proteinExistence type="predicted"/>
<dbReference type="InterPro" id="IPR000326">
    <property type="entry name" value="PAP2/HPO"/>
</dbReference>
<dbReference type="RefSeq" id="WP_068197463.1">
    <property type="nucleotide sequence ID" value="NZ_CP013909.1"/>
</dbReference>
<name>A0A0U4C7N0_9BACT</name>
<keyword evidence="3" id="KW-1185">Reference proteome</keyword>
<dbReference type="AlphaFoldDB" id="A0A0U4C7N0"/>
<reference evidence="2 3" key="1">
    <citation type="submission" date="2015-12" db="EMBL/GenBank/DDBJ databases">
        <authorList>
            <person name="Shamseldin A."/>
            <person name="Moawad H."/>
            <person name="Abd El-Rahim W.M."/>
            <person name="Sadowsky M.J."/>
        </authorList>
    </citation>
    <scope>NUCLEOTIDE SEQUENCE [LARGE SCALE GENOMIC DNA]</scope>
    <source>
        <strain evidence="2 3">DG5B</strain>
    </source>
</reference>
<organism evidence="2 3">
    <name type="scientific">Hymenobacter sedentarius</name>
    <dbReference type="NCBI Taxonomy" id="1411621"/>
    <lineage>
        <taxon>Bacteria</taxon>
        <taxon>Pseudomonadati</taxon>
        <taxon>Bacteroidota</taxon>
        <taxon>Cytophagia</taxon>
        <taxon>Cytophagales</taxon>
        <taxon>Hymenobacteraceae</taxon>
        <taxon>Hymenobacter</taxon>
    </lineage>
</organism>
<dbReference type="InterPro" id="IPR036938">
    <property type="entry name" value="PAP2/HPO_sf"/>
</dbReference>
<sequence>MAAVVSSFSAQAQTASSPYHTRFATDGPITLGLTGVNVAGLLLIRAKTGISPEAAIALKKTDVPFFDRFSAGYYDEGYRTVSDYTLIGSLIGSPAILALDPSIRGRAGQIAGLYVQTMVATGAIFTMAAGTVYRQRPLTYSSTASITERTRQNATNSFFAGHTAYSAAATFFAAKVFHDFHPDSPAQPYVWAAAALVPAAVGYCRIEAGKHFLSDNLLGYAVGATMGVLVPHLHRTAAGAGMTVLPMQGINTNGYAYGGLLLSKQL</sequence>
<dbReference type="KEGG" id="hyg:AUC43_18975"/>
<evidence type="ECO:0000313" key="3">
    <source>
        <dbReference type="Proteomes" id="UP000059542"/>
    </source>
</evidence>
<protein>
    <recommendedName>
        <fullName evidence="1">Phosphatidic acid phosphatase type 2/haloperoxidase domain-containing protein</fullName>
    </recommendedName>
</protein>
<dbReference type="EMBL" id="CP013909">
    <property type="protein sequence ID" value="ALW86978.1"/>
    <property type="molecule type" value="Genomic_DNA"/>
</dbReference>
<evidence type="ECO:0000313" key="2">
    <source>
        <dbReference type="EMBL" id="ALW86978.1"/>
    </source>
</evidence>
<feature type="domain" description="Phosphatidic acid phosphatase type 2/haloperoxidase" evidence="1">
    <location>
        <begin position="111"/>
        <end position="231"/>
    </location>
</feature>
<gene>
    <name evidence="2" type="ORF">AUC43_18975</name>
</gene>
<dbReference type="SMART" id="SM00014">
    <property type="entry name" value="acidPPc"/>
    <property type="match status" value="1"/>
</dbReference>
<accession>A0A0U4C7N0</accession>
<dbReference type="Gene3D" id="1.20.144.10">
    <property type="entry name" value="Phosphatidic acid phosphatase type 2/haloperoxidase"/>
    <property type="match status" value="1"/>
</dbReference>
<dbReference type="STRING" id="1411621.AUC43_18975"/>
<evidence type="ECO:0000259" key="1">
    <source>
        <dbReference type="SMART" id="SM00014"/>
    </source>
</evidence>
<dbReference type="SUPFAM" id="SSF48317">
    <property type="entry name" value="Acid phosphatase/Vanadium-dependent haloperoxidase"/>
    <property type="match status" value="1"/>
</dbReference>
<dbReference type="Proteomes" id="UP000059542">
    <property type="component" value="Chromosome"/>
</dbReference>
<dbReference type="OrthoDB" id="9806134at2"/>